<feature type="transmembrane region" description="Helical" evidence="3">
    <location>
        <begin position="111"/>
        <end position="131"/>
    </location>
</feature>
<dbReference type="EMBL" id="JBHSBW010000001">
    <property type="protein sequence ID" value="MFC4209567.1"/>
    <property type="molecule type" value="Genomic_DNA"/>
</dbReference>
<comment type="caution">
    <text evidence="4">The sequence shown here is derived from an EMBL/GenBank/DDBJ whole genome shotgun (WGS) entry which is preliminary data.</text>
</comment>
<evidence type="ECO:0008006" key="6">
    <source>
        <dbReference type="Google" id="ProtNLM"/>
    </source>
</evidence>
<evidence type="ECO:0000256" key="3">
    <source>
        <dbReference type="SAM" id="Phobius"/>
    </source>
</evidence>
<feature type="transmembrane region" description="Helical" evidence="3">
    <location>
        <begin position="85"/>
        <end position="105"/>
    </location>
</feature>
<evidence type="ECO:0000256" key="2">
    <source>
        <dbReference type="ARBA" id="ARBA00022803"/>
    </source>
</evidence>
<keyword evidence="2" id="KW-0802">TPR repeat</keyword>
<evidence type="ECO:0000313" key="5">
    <source>
        <dbReference type="Proteomes" id="UP001595789"/>
    </source>
</evidence>
<feature type="transmembrane region" description="Helical" evidence="3">
    <location>
        <begin position="172"/>
        <end position="202"/>
    </location>
</feature>
<evidence type="ECO:0000313" key="4">
    <source>
        <dbReference type="EMBL" id="MFC4209567.1"/>
    </source>
</evidence>
<keyword evidence="5" id="KW-1185">Reference proteome</keyword>
<feature type="transmembrane region" description="Helical" evidence="3">
    <location>
        <begin position="289"/>
        <end position="309"/>
    </location>
</feature>
<feature type="transmembrane region" description="Helical" evidence="3">
    <location>
        <begin position="253"/>
        <end position="277"/>
    </location>
</feature>
<reference evidence="5" key="1">
    <citation type="journal article" date="2019" name="Int. J. Syst. Evol. Microbiol.">
        <title>The Global Catalogue of Microorganisms (GCM) 10K type strain sequencing project: providing services to taxonomists for standard genome sequencing and annotation.</title>
        <authorList>
            <consortium name="The Broad Institute Genomics Platform"/>
            <consortium name="The Broad Institute Genome Sequencing Center for Infectious Disease"/>
            <person name="Wu L."/>
            <person name="Ma J."/>
        </authorList>
    </citation>
    <scope>NUCLEOTIDE SEQUENCE [LARGE SCALE GENOMIC DNA]</scope>
    <source>
        <strain evidence="5">CCM 8691</strain>
    </source>
</reference>
<dbReference type="PANTHER" id="PTHR44227:SF3">
    <property type="entry name" value="PROTEIN O-MANNOSYL-TRANSFERASE TMTC4"/>
    <property type="match status" value="1"/>
</dbReference>
<dbReference type="Proteomes" id="UP001595789">
    <property type="component" value="Unassembled WGS sequence"/>
</dbReference>
<gene>
    <name evidence="4" type="ORF">ACFOWA_00150</name>
</gene>
<feature type="transmembrane region" description="Helical" evidence="3">
    <location>
        <begin position="371"/>
        <end position="389"/>
    </location>
</feature>
<keyword evidence="3" id="KW-0812">Transmembrane</keyword>
<dbReference type="InterPro" id="IPR052346">
    <property type="entry name" value="O-mannosyl-transferase_TMTC"/>
</dbReference>
<accession>A0ABV8P5T2</accession>
<sequence length="425" mass="50161">MNLVTLRNLSFITICQLIVFYPVKEFKFQMQWDDYWVVINEYTDRGFTLRNFELILSNYYHGQYAPINELYYILIKTFYGYDATYFHIVGVFIHTINAILVYVFILHFCKFILQLGFVRCANIAFFTALVFSIHPLNLEPVAWIAASKILLYSTFYLLALICYIRFLKTKGYIFYFLTLVFFIVSFGAKEQAVTFPACALLIDYMANRNLKTPQIWKEKVPMIILSILFGLVTIQSQGISSGDFDHYSLIERFALSFFTFAEYIAKTIIPIRLSYIYPFPFLPGESIPFWMWLYPFGFIISITLIGKSIIKKKWLLFGLSFFVIHIVLTLNIIGMSRHSIIADRYAYLSIIGIVFIFTYSFYEYVGFKKHLFHSSIAYIYISFLAIYTYNHLAVWENSKNLKTEISDEIKRRLDYDKLIKKYEEK</sequence>
<proteinExistence type="predicted"/>
<evidence type="ECO:0000256" key="1">
    <source>
        <dbReference type="ARBA" id="ARBA00022737"/>
    </source>
</evidence>
<feature type="transmembrane region" description="Helical" evidence="3">
    <location>
        <begin position="345"/>
        <end position="365"/>
    </location>
</feature>
<keyword evidence="3" id="KW-0472">Membrane</keyword>
<dbReference type="RefSeq" id="WP_378980637.1">
    <property type="nucleotide sequence ID" value="NZ_JBHSBW010000001.1"/>
</dbReference>
<keyword evidence="1" id="KW-0677">Repeat</keyword>
<feature type="transmembrane region" description="Helical" evidence="3">
    <location>
        <begin position="223"/>
        <end position="241"/>
    </location>
</feature>
<feature type="transmembrane region" description="Helical" evidence="3">
    <location>
        <begin position="315"/>
        <end position="333"/>
    </location>
</feature>
<feature type="transmembrane region" description="Helical" evidence="3">
    <location>
        <begin position="143"/>
        <end position="166"/>
    </location>
</feature>
<keyword evidence="3" id="KW-1133">Transmembrane helix</keyword>
<protein>
    <recommendedName>
        <fullName evidence="6">Glycosyltransferase RgtA/B/C/D-like domain-containing protein</fullName>
    </recommendedName>
</protein>
<organism evidence="4 5">
    <name type="scientific">Pedobacter lithocola</name>
    <dbReference type="NCBI Taxonomy" id="1908239"/>
    <lineage>
        <taxon>Bacteria</taxon>
        <taxon>Pseudomonadati</taxon>
        <taxon>Bacteroidota</taxon>
        <taxon>Sphingobacteriia</taxon>
        <taxon>Sphingobacteriales</taxon>
        <taxon>Sphingobacteriaceae</taxon>
        <taxon>Pedobacter</taxon>
    </lineage>
</organism>
<name>A0ABV8P5T2_9SPHI</name>
<dbReference type="PANTHER" id="PTHR44227">
    <property type="match status" value="1"/>
</dbReference>